<organism evidence="1 2">
    <name type="scientific">Hibiscus trionum</name>
    <name type="common">Flower of an hour</name>
    <dbReference type="NCBI Taxonomy" id="183268"/>
    <lineage>
        <taxon>Eukaryota</taxon>
        <taxon>Viridiplantae</taxon>
        <taxon>Streptophyta</taxon>
        <taxon>Embryophyta</taxon>
        <taxon>Tracheophyta</taxon>
        <taxon>Spermatophyta</taxon>
        <taxon>Magnoliopsida</taxon>
        <taxon>eudicotyledons</taxon>
        <taxon>Gunneridae</taxon>
        <taxon>Pentapetalae</taxon>
        <taxon>rosids</taxon>
        <taxon>malvids</taxon>
        <taxon>Malvales</taxon>
        <taxon>Malvaceae</taxon>
        <taxon>Malvoideae</taxon>
        <taxon>Hibiscus</taxon>
    </lineage>
</organism>
<comment type="caution">
    <text evidence="1">The sequence shown here is derived from an EMBL/GenBank/DDBJ whole genome shotgun (WGS) entry which is preliminary data.</text>
</comment>
<gene>
    <name evidence="1" type="ORF">HRI_001109900</name>
</gene>
<protein>
    <submittedName>
        <fullName evidence="1">Uncharacterized protein</fullName>
    </submittedName>
</protein>
<dbReference type="EMBL" id="BSYR01000011">
    <property type="protein sequence ID" value="GMI74406.1"/>
    <property type="molecule type" value="Genomic_DNA"/>
</dbReference>
<evidence type="ECO:0000313" key="1">
    <source>
        <dbReference type="EMBL" id="GMI74406.1"/>
    </source>
</evidence>
<reference evidence="1" key="1">
    <citation type="submission" date="2023-05" db="EMBL/GenBank/DDBJ databases">
        <title>Genome and transcriptome analyses reveal genes involved in the formation of fine ridges on petal epidermal cells in Hibiscus trionum.</title>
        <authorList>
            <person name="Koshimizu S."/>
            <person name="Masuda S."/>
            <person name="Ishii T."/>
            <person name="Shirasu K."/>
            <person name="Hoshino A."/>
            <person name="Arita M."/>
        </authorList>
    </citation>
    <scope>NUCLEOTIDE SEQUENCE</scope>
    <source>
        <strain evidence="1">Hamamatsu line</strain>
    </source>
</reference>
<proteinExistence type="predicted"/>
<dbReference type="Proteomes" id="UP001165190">
    <property type="component" value="Unassembled WGS sequence"/>
</dbReference>
<dbReference type="AlphaFoldDB" id="A0A9W7LSL6"/>
<sequence>MGKLHDIGALSDCSFLTHEDKMDVIFIKCPDCLDLPGNIKLRPALTETGCLTYLTEKVNHNRPDCSLNHSKFINL</sequence>
<name>A0A9W7LSL6_HIBTR</name>
<evidence type="ECO:0000313" key="2">
    <source>
        <dbReference type="Proteomes" id="UP001165190"/>
    </source>
</evidence>
<keyword evidence="2" id="KW-1185">Reference proteome</keyword>
<accession>A0A9W7LSL6</accession>